<dbReference type="CDD" id="cd13962">
    <property type="entry name" value="PT_UbiA_UBIAD1"/>
    <property type="match status" value="1"/>
</dbReference>
<feature type="transmembrane region" description="Helical" evidence="9">
    <location>
        <begin position="193"/>
        <end position="219"/>
    </location>
</feature>
<gene>
    <name evidence="10" type="ORF">PTSG_04557</name>
</gene>
<dbReference type="Gene3D" id="1.10.357.140">
    <property type="entry name" value="UbiA prenyltransferase"/>
    <property type="match status" value="1"/>
</dbReference>
<evidence type="ECO:0008006" key="12">
    <source>
        <dbReference type="Google" id="ProtNLM"/>
    </source>
</evidence>
<dbReference type="AlphaFoldDB" id="F2U7S3"/>
<dbReference type="GO" id="GO:0042371">
    <property type="term" value="P:vitamin K biosynthetic process"/>
    <property type="evidence" value="ECO:0007669"/>
    <property type="project" value="TreeGrafter"/>
</dbReference>
<dbReference type="UniPathway" id="UPA00079"/>
<evidence type="ECO:0000256" key="5">
    <source>
        <dbReference type="ARBA" id="ARBA00022692"/>
    </source>
</evidence>
<keyword evidence="7 9" id="KW-0472">Membrane</keyword>
<evidence type="ECO:0000256" key="8">
    <source>
        <dbReference type="SAM" id="MobiDB-lite"/>
    </source>
</evidence>
<feature type="region of interest" description="Disordered" evidence="8">
    <location>
        <begin position="1"/>
        <end position="56"/>
    </location>
</feature>
<feature type="transmembrane region" description="Helical" evidence="9">
    <location>
        <begin position="149"/>
        <end position="173"/>
    </location>
</feature>
<dbReference type="PANTHER" id="PTHR13929">
    <property type="entry name" value="1,4-DIHYDROXY-2-NAPHTHOATE OCTAPRENYLTRANSFERASE"/>
    <property type="match status" value="1"/>
</dbReference>
<dbReference type="EMBL" id="GL832964">
    <property type="protein sequence ID" value="EGD72828.1"/>
    <property type="molecule type" value="Genomic_DNA"/>
</dbReference>
<protein>
    <recommendedName>
        <fullName evidence="12">1,4-dihydroxy-2-naphthoate octaprenyltransferase</fullName>
    </recommendedName>
</protein>
<comment type="pathway">
    <text evidence="2">Quinol/quinone metabolism; menaquinone biosynthesis.</text>
</comment>
<dbReference type="eggNOG" id="ENOG502SU8Z">
    <property type="taxonomic scope" value="Eukaryota"/>
</dbReference>
<dbReference type="InParanoid" id="F2U7S3"/>
<proteinExistence type="predicted"/>
<reference evidence="10" key="1">
    <citation type="submission" date="2009-08" db="EMBL/GenBank/DDBJ databases">
        <title>Annotation of Salpingoeca rosetta.</title>
        <authorList>
            <consortium name="The Broad Institute Genome Sequencing Platform"/>
            <person name="Russ C."/>
            <person name="Cuomo C."/>
            <person name="Burger G."/>
            <person name="Gray M.W."/>
            <person name="Holland P.W.H."/>
            <person name="King N."/>
            <person name="Lang F.B.F."/>
            <person name="Roger A.J."/>
            <person name="Ruiz-Trillo I."/>
            <person name="Young S.K."/>
            <person name="Zeng Q."/>
            <person name="Gargeya S."/>
            <person name="Alvarado L."/>
            <person name="Berlin A."/>
            <person name="Chapman S.B."/>
            <person name="Chen Z."/>
            <person name="Freedman E."/>
            <person name="Gellesch M."/>
            <person name="Goldberg J."/>
            <person name="Griggs A."/>
            <person name="Gujja S."/>
            <person name="Heilman E."/>
            <person name="Heiman D."/>
            <person name="Howarth C."/>
            <person name="Mehta T."/>
            <person name="Neiman D."/>
            <person name="Pearson M."/>
            <person name="Roberts A."/>
            <person name="Saif S."/>
            <person name="Shea T."/>
            <person name="Shenoy N."/>
            <person name="Sisk P."/>
            <person name="Stolte C."/>
            <person name="Sykes S."/>
            <person name="White J."/>
            <person name="Yandava C."/>
            <person name="Haas B."/>
            <person name="Nusbaum C."/>
            <person name="Birren B."/>
        </authorList>
    </citation>
    <scope>NUCLEOTIDE SEQUENCE [LARGE SCALE GENOMIC DNA]</scope>
    <source>
        <strain evidence="10">ATCC 50818</strain>
    </source>
</reference>
<evidence type="ECO:0000256" key="7">
    <source>
        <dbReference type="ARBA" id="ARBA00023136"/>
    </source>
</evidence>
<evidence type="ECO:0000256" key="9">
    <source>
        <dbReference type="SAM" id="Phobius"/>
    </source>
</evidence>
<keyword evidence="6 9" id="KW-1133">Transmembrane helix</keyword>
<evidence type="ECO:0000313" key="11">
    <source>
        <dbReference type="Proteomes" id="UP000007799"/>
    </source>
</evidence>
<keyword evidence="11" id="KW-1185">Reference proteome</keyword>
<dbReference type="OrthoDB" id="2109654at2759"/>
<dbReference type="InterPro" id="IPR000537">
    <property type="entry name" value="UbiA_prenyltransferase"/>
</dbReference>
<sequence>MSDQDVRRSSPTPPATPTHRRLPESPHDTHHHHHHSPHLQSQADEDTPRPHATKKLPARPMDYVVMGRPKFLMYSLACHAVGVLVALQQGCEVDLVSCALLQLTVWCTHLMTHYINEYGDYEADKLNTNAGSWTGGSKILHSRGLSRNVALVIGIVLQVLAFLSGAACVLRFVNIRHGVPLDIPQSTDDALELVTSTFAHLPHAFVLFGVSVFFVAFAYSLPPLRLSAVGLGEVCVSYVLTFSTPVVGCLLQGGSITFRFVLLLIPIFIMNLNRMIIMNIPDRHGDAAAGKVTSVVMVGEHRAVAINNILYLATYLIVLPQLQLGPIITTAYLLPLPLRWWQSLRINTPHWWGVRHLVDSIPFVESVFILTTVVFLVAGLACELDDTCAAWFSL</sequence>
<evidence type="ECO:0000313" key="10">
    <source>
        <dbReference type="EMBL" id="EGD72828.1"/>
    </source>
</evidence>
<dbReference type="KEGG" id="sre:PTSG_04557"/>
<dbReference type="InterPro" id="IPR026046">
    <property type="entry name" value="UBIAD1"/>
</dbReference>
<dbReference type="PANTHER" id="PTHR13929:SF0">
    <property type="entry name" value="UBIA PRENYLTRANSFERASE DOMAIN-CONTAINING PROTEIN 1"/>
    <property type="match status" value="1"/>
</dbReference>
<name>F2U7S3_SALR5</name>
<evidence type="ECO:0000256" key="1">
    <source>
        <dbReference type="ARBA" id="ARBA00004141"/>
    </source>
</evidence>
<feature type="transmembrane region" description="Helical" evidence="9">
    <location>
        <begin position="309"/>
        <end position="334"/>
    </location>
</feature>
<evidence type="ECO:0000256" key="6">
    <source>
        <dbReference type="ARBA" id="ARBA00022989"/>
    </source>
</evidence>
<keyword evidence="3" id="KW-0474">Menaquinone biosynthesis</keyword>
<comment type="subcellular location">
    <subcellularLocation>
        <location evidence="1">Membrane</location>
        <topology evidence="1">Multi-pass membrane protein</topology>
    </subcellularLocation>
</comment>
<dbReference type="GO" id="GO:0009234">
    <property type="term" value="P:menaquinone biosynthetic process"/>
    <property type="evidence" value="ECO:0007669"/>
    <property type="project" value="UniProtKB-UniPathway"/>
</dbReference>
<dbReference type="InterPro" id="IPR044878">
    <property type="entry name" value="UbiA_sf"/>
</dbReference>
<keyword evidence="5 9" id="KW-0812">Transmembrane</keyword>
<dbReference type="RefSeq" id="XP_004994651.1">
    <property type="nucleotide sequence ID" value="XM_004994594.1"/>
</dbReference>
<feature type="transmembrane region" description="Helical" evidence="9">
    <location>
        <begin position="226"/>
        <end position="244"/>
    </location>
</feature>
<evidence type="ECO:0000256" key="3">
    <source>
        <dbReference type="ARBA" id="ARBA00022428"/>
    </source>
</evidence>
<evidence type="ECO:0000256" key="2">
    <source>
        <dbReference type="ARBA" id="ARBA00004863"/>
    </source>
</evidence>
<feature type="transmembrane region" description="Helical" evidence="9">
    <location>
        <begin position="361"/>
        <end position="382"/>
    </location>
</feature>
<dbReference type="Proteomes" id="UP000007799">
    <property type="component" value="Unassembled WGS sequence"/>
</dbReference>
<dbReference type="OMA" id="IMNIPDR"/>
<accession>F2U7S3</accession>
<organism evidence="11">
    <name type="scientific">Salpingoeca rosetta (strain ATCC 50818 / BSB-021)</name>
    <dbReference type="NCBI Taxonomy" id="946362"/>
    <lineage>
        <taxon>Eukaryota</taxon>
        <taxon>Choanoflagellata</taxon>
        <taxon>Craspedida</taxon>
        <taxon>Salpingoecidae</taxon>
        <taxon>Salpingoeca</taxon>
    </lineage>
</organism>
<dbReference type="GO" id="GO:0016020">
    <property type="term" value="C:membrane"/>
    <property type="evidence" value="ECO:0007669"/>
    <property type="project" value="UniProtKB-SubCell"/>
</dbReference>
<keyword evidence="4" id="KW-0808">Transferase</keyword>
<evidence type="ECO:0000256" key="4">
    <source>
        <dbReference type="ARBA" id="ARBA00022679"/>
    </source>
</evidence>
<dbReference type="GeneID" id="16075234"/>
<feature type="transmembrane region" description="Helical" evidence="9">
    <location>
        <begin position="256"/>
        <end position="273"/>
    </location>
</feature>
<dbReference type="GO" id="GO:0004659">
    <property type="term" value="F:prenyltransferase activity"/>
    <property type="evidence" value="ECO:0007669"/>
    <property type="project" value="InterPro"/>
</dbReference>
<dbReference type="Pfam" id="PF01040">
    <property type="entry name" value="UbiA"/>
    <property type="match status" value="1"/>
</dbReference>